<reference evidence="2 3" key="1">
    <citation type="journal article" date="2020" name="Nature">
        <title>Six reference-quality genomes reveal evolution of bat adaptations.</title>
        <authorList>
            <person name="Jebb D."/>
            <person name="Huang Z."/>
            <person name="Pippel M."/>
            <person name="Hughes G.M."/>
            <person name="Lavrichenko K."/>
            <person name="Devanna P."/>
            <person name="Winkler S."/>
            <person name="Jermiin L.S."/>
            <person name="Skirmuntt E.C."/>
            <person name="Katzourakis A."/>
            <person name="Burkitt-Gray L."/>
            <person name="Ray D.A."/>
            <person name="Sullivan K.A.M."/>
            <person name="Roscito J.G."/>
            <person name="Kirilenko B.M."/>
            <person name="Davalos L.M."/>
            <person name="Corthals A.P."/>
            <person name="Power M.L."/>
            <person name="Jones G."/>
            <person name="Ransome R.D."/>
            <person name="Dechmann D.K.N."/>
            <person name="Locatelli A.G."/>
            <person name="Puechmaille S.J."/>
            <person name="Fedrigo O."/>
            <person name="Jarvis E.D."/>
            <person name="Hiller M."/>
            <person name="Vernes S.C."/>
            <person name="Myers E.W."/>
            <person name="Teeling E.C."/>
        </authorList>
    </citation>
    <scope>NUCLEOTIDE SEQUENCE [LARGE SCALE GENOMIC DNA]</scope>
    <source>
        <strain evidence="2">MMolMol1</strain>
        <tissue evidence="2">Muscle</tissue>
    </source>
</reference>
<evidence type="ECO:0000313" key="2">
    <source>
        <dbReference type="EMBL" id="KAF6450597.1"/>
    </source>
</evidence>
<feature type="region of interest" description="Disordered" evidence="1">
    <location>
        <begin position="1"/>
        <end position="21"/>
    </location>
</feature>
<evidence type="ECO:0000256" key="1">
    <source>
        <dbReference type="SAM" id="MobiDB-lite"/>
    </source>
</evidence>
<protein>
    <submittedName>
        <fullName evidence="2">Uncharacterized protein</fullName>
    </submittedName>
</protein>
<proteinExistence type="predicted"/>
<feature type="compositionally biased region" description="Polar residues" evidence="1">
    <location>
        <begin position="94"/>
        <end position="103"/>
    </location>
</feature>
<dbReference type="AlphaFoldDB" id="A0A7J8FS92"/>
<name>A0A7J8FS92_MOLMO</name>
<sequence length="198" mass="20767">MRQRDRVEGLSSAAPDAPLPRLHPCPHCRPELLAPAPLHRPPALVHSGCLGDGILSGTSCPSAPRHQPAGHVLLPPRRCPVPSPGLVSTRRGPQVSSLTQSGCDRSPHPCPLSQRTQAPRGSAGPEPTAGGELGLWTPSPVPVLPQQRVLKGICLGRTPSSKRILDDEGAQAAEGDGLEPWPPGLPCPPVWSSQRSPI</sequence>
<comment type="caution">
    <text evidence="2">The sequence shown here is derived from an EMBL/GenBank/DDBJ whole genome shotgun (WGS) entry which is preliminary data.</text>
</comment>
<dbReference type="EMBL" id="JACASF010000011">
    <property type="protein sequence ID" value="KAF6450597.1"/>
    <property type="molecule type" value="Genomic_DNA"/>
</dbReference>
<evidence type="ECO:0000313" key="3">
    <source>
        <dbReference type="Proteomes" id="UP000550707"/>
    </source>
</evidence>
<gene>
    <name evidence="2" type="ORF">HJG59_008453</name>
</gene>
<keyword evidence="3" id="KW-1185">Reference proteome</keyword>
<accession>A0A7J8FS92</accession>
<feature type="compositionally biased region" description="Pro residues" evidence="1">
    <location>
        <begin position="180"/>
        <end position="189"/>
    </location>
</feature>
<dbReference type="Proteomes" id="UP000550707">
    <property type="component" value="Unassembled WGS sequence"/>
</dbReference>
<feature type="region of interest" description="Disordered" evidence="1">
    <location>
        <begin position="61"/>
        <end position="139"/>
    </location>
</feature>
<feature type="region of interest" description="Disordered" evidence="1">
    <location>
        <begin position="156"/>
        <end position="198"/>
    </location>
</feature>
<organism evidence="2 3">
    <name type="scientific">Molossus molossus</name>
    <name type="common">Pallas' mastiff bat</name>
    <name type="synonym">Vespertilio molossus</name>
    <dbReference type="NCBI Taxonomy" id="27622"/>
    <lineage>
        <taxon>Eukaryota</taxon>
        <taxon>Metazoa</taxon>
        <taxon>Chordata</taxon>
        <taxon>Craniata</taxon>
        <taxon>Vertebrata</taxon>
        <taxon>Euteleostomi</taxon>
        <taxon>Mammalia</taxon>
        <taxon>Eutheria</taxon>
        <taxon>Laurasiatheria</taxon>
        <taxon>Chiroptera</taxon>
        <taxon>Yangochiroptera</taxon>
        <taxon>Molossidae</taxon>
        <taxon>Molossus</taxon>
    </lineage>
</organism>
<dbReference type="InParanoid" id="A0A7J8FS92"/>